<organism evidence="1 2">
    <name type="scientific">Iris pallida</name>
    <name type="common">Sweet iris</name>
    <dbReference type="NCBI Taxonomy" id="29817"/>
    <lineage>
        <taxon>Eukaryota</taxon>
        <taxon>Viridiplantae</taxon>
        <taxon>Streptophyta</taxon>
        <taxon>Embryophyta</taxon>
        <taxon>Tracheophyta</taxon>
        <taxon>Spermatophyta</taxon>
        <taxon>Magnoliopsida</taxon>
        <taxon>Liliopsida</taxon>
        <taxon>Asparagales</taxon>
        <taxon>Iridaceae</taxon>
        <taxon>Iridoideae</taxon>
        <taxon>Irideae</taxon>
        <taxon>Iris</taxon>
    </lineage>
</organism>
<sequence length="21" mass="2634">MEFGQYIDLNSNIKYYMRPHN</sequence>
<dbReference type="EMBL" id="JANAVB010042420">
    <property type="protein sequence ID" value="KAJ6794370.1"/>
    <property type="molecule type" value="Genomic_DNA"/>
</dbReference>
<reference evidence="1" key="2">
    <citation type="submission" date="2023-04" db="EMBL/GenBank/DDBJ databases">
        <authorList>
            <person name="Bruccoleri R.E."/>
            <person name="Oakeley E.J."/>
            <person name="Faust A.-M."/>
            <person name="Dessus-Babus S."/>
            <person name="Altorfer M."/>
            <person name="Burckhardt D."/>
            <person name="Oertli M."/>
            <person name="Naumann U."/>
            <person name="Petersen F."/>
            <person name="Wong J."/>
        </authorList>
    </citation>
    <scope>NUCLEOTIDE SEQUENCE</scope>
    <source>
        <strain evidence="1">GSM-AAB239-AS_SAM_17_03QT</strain>
        <tissue evidence="1">Leaf</tissue>
    </source>
</reference>
<evidence type="ECO:0008006" key="3">
    <source>
        <dbReference type="Google" id="ProtNLM"/>
    </source>
</evidence>
<comment type="caution">
    <text evidence="1">The sequence shown here is derived from an EMBL/GenBank/DDBJ whole genome shotgun (WGS) entry which is preliminary data.</text>
</comment>
<accession>A0AAX6DRF0</accession>
<keyword evidence="2" id="KW-1185">Reference proteome</keyword>
<evidence type="ECO:0000313" key="1">
    <source>
        <dbReference type="EMBL" id="KAJ6794370.1"/>
    </source>
</evidence>
<dbReference type="AlphaFoldDB" id="A0AAX6DRF0"/>
<proteinExistence type="predicted"/>
<name>A0AAX6DRF0_IRIPA</name>
<gene>
    <name evidence="1" type="ORF">M6B38_232180</name>
</gene>
<evidence type="ECO:0000313" key="2">
    <source>
        <dbReference type="Proteomes" id="UP001140949"/>
    </source>
</evidence>
<dbReference type="Proteomes" id="UP001140949">
    <property type="component" value="Unassembled WGS sequence"/>
</dbReference>
<protein>
    <recommendedName>
        <fullName evidence="3">Maturase K</fullName>
    </recommendedName>
</protein>
<reference evidence="1" key="1">
    <citation type="journal article" date="2023" name="GigaByte">
        <title>Genome assembly of the bearded iris, Iris pallida Lam.</title>
        <authorList>
            <person name="Bruccoleri R.E."/>
            <person name="Oakeley E.J."/>
            <person name="Faust A.M.E."/>
            <person name="Altorfer M."/>
            <person name="Dessus-Babus S."/>
            <person name="Burckhardt D."/>
            <person name="Oertli M."/>
            <person name="Naumann U."/>
            <person name="Petersen F."/>
            <person name="Wong J."/>
        </authorList>
    </citation>
    <scope>NUCLEOTIDE SEQUENCE</scope>
    <source>
        <strain evidence="1">GSM-AAB239-AS_SAM_17_03QT</strain>
    </source>
</reference>